<evidence type="ECO:0000256" key="6">
    <source>
        <dbReference type="ARBA" id="ARBA00022833"/>
    </source>
</evidence>
<organism evidence="11 12">
    <name type="scientific">Dinothrombium tinctorium</name>
    <dbReference type="NCBI Taxonomy" id="1965070"/>
    <lineage>
        <taxon>Eukaryota</taxon>
        <taxon>Metazoa</taxon>
        <taxon>Ecdysozoa</taxon>
        <taxon>Arthropoda</taxon>
        <taxon>Chelicerata</taxon>
        <taxon>Arachnida</taxon>
        <taxon>Acari</taxon>
        <taxon>Acariformes</taxon>
        <taxon>Trombidiformes</taxon>
        <taxon>Prostigmata</taxon>
        <taxon>Anystina</taxon>
        <taxon>Parasitengona</taxon>
        <taxon>Trombidioidea</taxon>
        <taxon>Trombidiidae</taxon>
        <taxon>Dinothrombium</taxon>
    </lineage>
</organism>
<dbReference type="GO" id="GO:0005765">
    <property type="term" value="C:lysosomal membrane"/>
    <property type="evidence" value="ECO:0007669"/>
    <property type="project" value="UniProtKB-SubCell"/>
</dbReference>
<keyword evidence="9" id="KW-1133">Transmembrane helix</keyword>
<evidence type="ECO:0000256" key="4">
    <source>
        <dbReference type="ARBA" id="ARBA00005975"/>
    </source>
</evidence>
<dbReference type="InterPro" id="IPR006629">
    <property type="entry name" value="LITAF"/>
</dbReference>
<evidence type="ECO:0000256" key="1">
    <source>
        <dbReference type="ARBA" id="ARBA00004414"/>
    </source>
</evidence>
<dbReference type="SUPFAM" id="SSF48695">
    <property type="entry name" value="Multiheme cytochromes"/>
    <property type="match status" value="1"/>
</dbReference>
<evidence type="ECO:0000313" key="12">
    <source>
        <dbReference type="Proteomes" id="UP000285301"/>
    </source>
</evidence>
<keyword evidence="9" id="KW-0812">Transmembrane</keyword>
<evidence type="ECO:0000256" key="5">
    <source>
        <dbReference type="ARBA" id="ARBA00022723"/>
    </source>
</evidence>
<comment type="caution">
    <text evidence="11">The sequence shown here is derived from an EMBL/GenBank/DDBJ whole genome shotgun (WGS) entry which is preliminary data.</text>
</comment>
<name>A0A443R2B1_9ACAR</name>
<dbReference type="InterPro" id="IPR036280">
    <property type="entry name" value="Multihaem_cyt_sf"/>
</dbReference>
<dbReference type="InterPro" id="IPR037519">
    <property type="entry name" value="LITAF_fam"/>
</dbReference>
<evidence type="ECO:0000256" key="8">
    <source>
        <dbReference type="SAM" id="MobiDB-lite"/>
    </source>
</evidence>
<protein>
    <recommendedName>
        <fullName evidence="10">LITAF domain-containing protein</fullName>
    </recommendedName>
</protein>
<evidence type="ECO:0000256" key="7">
    <source>
        <dbReference type="ARBA" id="ARBA00023136"/>
    </source>
</evidence>
<dbReference type="GO" id="GO:0008270">
    <property type="term" value="F:zinc ion binding"/>
    <property type="evidence" value="ECO:0007669"/>
    <property type="project" value="TreeGrafter"/>
</dbReference>
<feature type="compositionally biased region" description="Polar residues" evidence="8">
    <location>
        <begin position="1"/>
        <end position="10"/>
    </location>
</feature>
<dbReference type="AlphaFoldDB" id="A0A443R2B1"/>
<comment type="subcellular location">
    <subcellularLocation>
        <location evidence="2">Endosome membrane</location>
        <topology evidence="2">Peripheral membrane protein</topology>
    </subcellularLocation>
    <subcellularLocation>
        <location evidence="1">Late endosome membrane</location>
    </subcellularLocation>
    <subcellularLocation>
        <location evidence="3">Lysosome membrane</location>
        <topology evidence="3">Peripheral membrane protein</topology>
        <orientation evidence="3">Cytoplasmic side</orientation>
    </subcellularLocation>
</comment>
<feature type="compositionally biased region" description="Polar residues" evidence="8">
    <location>
        <begin position="20"/>
        <end position="35"/>
    </location>
</feature>
<feature type="region of interest" description="Disordered" evidence="8">
    <location>
        <begin position="1"/>
        <end position="59"/>
    </location>
</feature>
<feature type="transmembrane region" description="Helical" evidence="9">
    <location>
        <begin position="107"/>
        <end position="129"/>
    </location>
</feature>
<dbReference type="STRING" id="1965070.A0A443R2B1"/>
<dbReference type="SMART" id="SM00714">
    <property type="entry name" value="LITAF"/>
    <property type="match status" value="1"/>
</dbReference>
<proteinExistence type="inferred from homology"/>
<keyword evidence="5" id="KW-0479">Metal-binding</keyword>
<evidence type="ECO:0000256" key="2">
    <source>
        <dbReference type="ARBA" id="ARBA00004481"/>
    </source>
</evidence>
<dbReference type="PANTHER" id="PTHR23292">
    <property type="entry name" value="LIPOPOLYSACCHARIDE-INDUCED TUMOR NECROSIS FACTOR-ALPHA FACTOR"/>
    <property type="match status" value="1"/>
</dbReference>
<reference evidence="11 12" key="1">
    <citation type="journal article" date="2018" name="Gigascience">
        <title>Genomes of trombidid mites reveal novel predicted allergens and laterally-transferred genes associated with secondary metabolism.</title>
        <authorList>
            <person name="Dong X."/>
            <person name="Chaisiri K."/>
            <person name="Xia D."/>
            <person name="Armstrong S.D."/>
            <person name="Fang Y."/>
            <person name="Donnelly M.J."/>
            <person name="Kadowaki T."/>
            <person name="McGarry J.W."/>
            <person name="Darby A.C."/>
            <person name="Makepeace B.L."/>
        </authorList>
    </citation>
    <scope>NUCLEOTIDE SEQUENCE [LARGE SCALE GENOMIC DNA]</scope>
    <source>
        <strain evidence="11">UoL-WK</strain>
    </source>
</reference>
<evidence type="ECO:0000259" key="10">
    <source>
        <dbReference type="PROSITE" id="PS51837"/>
    </source>
</evidence>
<evidence type="ECO:0000256" key="9">
    <source>
        <dbReference type="SAM" id="Phobius"/>
    </source>
</evidence>
<dbReference type="PROSITE" id="PS51837">
    <property type="entry name" value="LITAF"/>
    <property type="match status" value="1"/>
</dbReference>
<evidence type="ECO:0000313" key="11">
    <source>
        <dbReference type="EMBL" id="RWS09383.1"/>
    </source>
</evidence>
<comment type="similarity">
    <text evidence="4">Belongs to the CDIP1/LITAF family.</text>
</comment>
<dbReference type="OrthoDB" id="5599753at2759"/>
<keyword evidence="12" id="KW-1185">Reference proteome</keyword>
<feature type="compositionally biased region" description="Pro residues" evidence="8">
    <location>
        <begin position="40"/>
        <end position="54"/>
    </location>
</feature>
<keyword evidence="7 9" id="KW-0472">Membrane</keyword>
<evidence type="ECO:0000256" key="3">
    <source>
        <dbReference type="ARBA" id="ARBA00004630"/>
    </source>
</evidence>
<dbReference type="EMBL" id="NCKU01002535">
    <property type="protein sequence ID" value="RWS09383.1"/>
    <property type="molecule type" value="Genomic_DNA"/>
</dbReference>
<keyword evidence="6" id="KW-0862">Zinc</keyword>
<accession>A0A443R2B1</accession>
<dbReference type="Proteomes" id="UP000285301">
    <property type="component" value="Unassembled WGS sequence"/>
</dbReference>
<dbReference type="GO" id="GO:0031902">
    <property type="term" value="C:late endosome membrane"/>
    <property type="evidence" value="ECO:0007669"/>
    <property type="project" value="UniProtKB-SubCell"/>
</dbReference>
<sequence length="155" mass="16626">MSDKQFLQNDFSERPPPYTDASQSAPTPGYAQNDQKMYPPVKPAPGFQPMPPQGYPGAGPANVNAMAAQNVVIVGAGIRYGPFPMRVTCQSCHQDINTVTKPVVGGITWLLAGILAMSGLFCGCCLLPFCVDACQDIEHHCPNCGTYLGIYKRMG</sequence>
<feature type="domain" description="LITAF" evidence="10">
    <location>
        <begin position="68"/>
        <end position="153"/>
    </location>
</feature>
<gene>
    <name evidence="11" type="ORF">B4U79_04719</name>
</gene>
<dbReference type="PANTHER" id="PTHR23292:SF6">
    <property type="entry name" value="FI16602P1-RELATED"/>
    <property type="match status" value="1"/>
</dbReference>
<dbReference type="Pfam" id="PF10601">
    <property type="entry name" value="zf-LITAF-like"/>
    <property type="match status" value="1"/>
</dbReference>